<comment type="caution">
    <text evidence="1">The sequence shown here is derived from an EMBL/GenBank/DDBJ whole genome shotgun (WGS) entry which is preliminary data.</text>
</comment>
<reference evidence="1 2" key="1">
    <citation type="journal article" date="2015" name="Stand. Genomic Sci.">
        <title>Genomic Encyclopedia of Bacterial and Archaeal Type Strains, Phase III: the genomes of soil and plant-associated and newly described type strains.</title>
        <authorList>
            <person name="Whitman W.B."/>
            <person name="Woyke T."/>
            <person name="Klenk H.P."/>
            <person name="Zhou Y."/>
            <person name="Lilburn T.G."/>
            <person name="Beck B.J."/>
            <person name="De Vos P."/>
            <person name="Vandamme P."/>
            <person name="Eisen J.A."/>
            <person name="Garrity G."/>
            <person name="Hugenholtz P."/>
            <person name="Kyrpides N.C."/>
        </authorList>
    </citation>
    <scope>NUCLEOTIDE SEQUENCE [LARGE SCALE GENOMIC DNA]</scope>
    <source>
        <strain evidence="1 2">S2T63</strain>
    </source>
</reference>
<dbReference type="EMBL" id="RCDB01000001">
    <property type="protein sequence ID" value="RLK52831.1"/>
    <property type="molecule type" value="Genomic_DNA"/>
</dbReference>
<accession>A0A498CLI1</accession>
<keyword evidence="2" id="KW-1185">Reference proteome</keyword>
<dbReference type="AlphaFoldDB" id="A0A498CLI1"/>
<evidence type="ECO:0008006" key="3">
    <source>
        <dbReference type="Google" id="ProtNLM"/>
    </source>
</evidence>
<sequence>MRELARDRRSRRTGRLAALAVLALTPLALAGCAGFQVFGLGQSQECASWVDYLTEDRMADDADVVAVVTDVTSAGTERLMGFDANAYTVTVADAVTGDVEPGEEMRVVSTADTCAAHPYGEGDPMLGGATLRLYLVQDGDVLRTLTPFAGVVVEED</sequence>
<dbReference type="Proteomes" id="UP000273158">
    <property type="component" value="Unassembled WGS sequence"/>
</dbReference>
<evidence type="ECO:0000313" key="1">
    <source>
        <dbReference type="EMBL" id="RLK52831.1"/>
    </source>
</evidence>
<organism evidence="1 2">
    <name type="scientific">Microbacterium telephonicum</name>
    <dbReference type="NCBI Taxonomy" id="1714841"/>
    <lineage>
        <taxon>Bacteria</taxon>
        <taxon>Bacillati</taxon>
        <taxon>Actinomycetota</taxon>
        <taxon>Actinomycetes</taxon>
        <taxon>Micrococcales</taxon>
        <taxon>Microbacteriaceae</taxon>
        <taxon>Microbacterium</taxon>
    </lineage>
</organism>
<protein>
    <recommendedName>
        <fullName evidence="3">Lipoprotein</fullName>
    </recommendedName>
</protein>
<proteinExistence type="predicted"/>
<evidence type="ECO:0000313" key="2">
    <source>
        <dbReference type="Proteomes" id="UP000273158"/>
    </source>
</evidence>
<gene>
    <name evidence="1" type="ORF">C7474_0789</name>
</gene>
<name>A0A498CLI1_9MICO</name>
<dbReference type="PROSITE" id="PS51257">
    <property type="entry name" value="PROKAR_LIPOPROTEIN"/>
    <property type="match status" value="1"/>
</dbReference>